<accession>A0A2Z2P1D7</accession>
<dbReference type="SMART" id="SM00363">
    <property type="entry name" value="S4"/>
    <property type="match status" value="1"/>
</dbReference>
<dbReference type="Proteomes" id="UP000250079">
    <property type="component" value="Chromosome"/>
</dbReference>
<evidence type="ECO:0000256" key="1">
    <source>
        <dbReference type="ARBA" id="ARBA00008396"/>
    </source>
</evidence>
<keyword evidence="3 4" id="KW-0238">DNA-binding</keyword>
<dbReference type="SUPFAM" id="SSF55174">
    <property type="entry name" value="Alpha-L RNA-binding motif"/>
    <property type="match status" value="1"/>
</dbReference>
<dbReference type="InterPro" id="IPR025708">
    <property type="entry name" value="HSP15"/>
</dbReference>
<reference evidence="7 8" key="1">
    <citation type="submission" date="2016-12" db="EMBL/GenBank/DDBJ databases">
        <authorList>
            <person name="Song W.-J."/>
            <person name="Kurnit D.M."/>
        </authorList>
    </citation>
    <scope>NUCLEOTIDE SEQUENCE [LARGE SCALE GENOMIC DNA]</scope>
    <source>
        <strain evidence="7 8">IMCC3135</strain>
    </source>
</reference>
<dbReference type="GO" id="GO:0003727">
    <property type="term" value="F:single-stranded RNA binding"/>
    <property type="evidence" value="ECO:0007669"/>
    <property type="project" value="InterPro"/>
</dbReference>
<dbReference type="GO" id="GO:0003677">
    <property type="term" value="F:DNA binding"/>
    <property type="evidence" value="ECO:0007669"/>
    <property type="project" value="UniProtKB-KW"/>
</dbReference>
<proteinExistence type="inferred from homology"/>
<keyword evidence="2 4" id="KW-0694">RNA-binding</keyword>
<dbReference type="InterPro" id="IPR036986">
    <property type="entry name" value="S4_RNA-bd_sf"/>
</dbReference>
<evidence type="ECO:0000313" key="7">
    <source>
        <dbReference type="EMBL" id="ASJ75988.1"/>
    </source>
</evidence>
<feature type="region of interest" description="Disordered" evidence="5">
    <location>
        <begin position="100"/>
        <end position="146"/>
    </location>
</feature>
<organism evidence="7 8">
    <name type="scientific">Granulosicoccus antarcticus IMCC3135</name>
    <dbReference type="NCBI Taxonomy" id="1192854"/>
    <lineage>
        <taxon>Bacteria</taxon>
        <taxon>Pseudomonadati</taxon>
        <taxon>Pseudomonadota</taxon>
        <taxon>Gammaproteobacteria</taxon>
        <taxon>Chromatiales</taxon>
        <taxon>Granulosicoccaceae</taxon>
        <taxon>Granulosicoccus</taxon>
    </lineage>
</organism>
<keyword evidence="7" id="KW-0346">Stress response</keyword>
<evidence type="ECO:0000256" key="4">
    <source>
        <dbReference type="PIRNR" id="PIRNR016821"/>
    </source>
</evidence>
<dbReference type="EMBL" id="CP018632">
    <property type="protein sequence ID" value="ASJ75988.1"/>
    <property type="molecule type" value="Genomic_DNA"/>
</dbReference>
<dbReference type="PROSITE" id="PS50889">
    <property type="entry name" value="S4"/>
    <property type="match status" value="1"/>
</dbReference>
<dbReference type="OrthoDB" id="9797176at2"/>
<evidence type="ECO:0000256" key="3">
    <source>
        <dbReference type="ARBA" id="ARBA00023125"/>
    </source>
</evidence>
<dbReference type="PIRSF" id="PIRSF016821">
    <property type="entry name" value="HSP15"/>
    <property type="match status" value="1"/>
</dbReference>
<dbReference type="GO" id="GO:0043023">
    <property type="term" value="F:ribosomal large subunit binding"/>
    <property type="evidence" value="ECO:0007669"/>
    <property type="project" value="InterPro"/>
</dbReference>
<dbReference type="InterPro" id="IPR002942">
    <property type="entry name" value="S4_RNA-bd"/>
</dbReference>
<feature type="domain" description="RNA-binding S4" evidence="6">
    <location>
        <begin position="5"/>
        <end position="66"/>
    </location>
</feature>
<dbReference type="KEGG" id="gai:IMCC3135_29695"/>
<evidence type="ECO:0000313" key="8">
    <source>
        <dbReference type="Proteomes" id="UP000250079"/>
    </source>
</evidence>
<dbReference type="GO" id="GO:0034605">
    <property type="term" value="P:cellular response to heat"/>
    <property type="evidence" value="ECO:0007669"/>
    <property type="project" value="InterPro"/>
</dbReference>
<sequence length="146" mass="16638">MVDRVRIDKWLWAARFFKTRSLASEAISRNRVRIGGQRIKASRQVLVGDVIQIEKIPYEFVVTVLALNDQRRPATEAQALYEETAESLLARQTLGERLKSDRMAHRGLAGEGRPSKKQRRQIIRFQNQNDTSDQDSDADADGETIA</sequence>
<name>A0A2Z2P1D7_9GAMM</name>
<evidence type="ECO:0000259" key="6">
    <source>
        <dbReference type="SMART" id="SM00363"/>
    </source>
</evidence>
<dbReference type="CDD" id="cd00165">
    <property type="entry name" value="S4"/>
    <property type="match status" value="1"/>
</dbReference>
<dbReference type="Gene3D" id="3.10.290.10">
    <property type="entry name" value="RNA-binding S4 domain"/>
    <property type="match status" value="1"/>
</dbReference>
<evidence type="ECO:0000256" key="2">
    <source>
        <dbReference type="ARBA" id="ARBA00022884"/>
    </source>
</evidence>
<protein>
    <recommendedName>
        <fullName evidence="4">Heat shock protein 15</fullName>
    </recommendedName>
</protein>
<keyword evidence="8" id="KW-1185">Reference proteome</keyword>
<gene>
    <name evidence="7" type="primary">hslR</name>
    <name evidence="7" type="ORF">IMCC3135_29695</name>
</gene>
<feature type="compositionally biased region" description="Acidic residues" evidence="5">
    <location>
        <begin position="132"/>
        <end position="146"/>
    </location>
</feature>
<evidence type="ECO:0000256" key="5">
    <source>
        <dbReference type="SAM" id="MobiDB-lite"/>
    </source>
</evidence>
<dbReference type="AlphaFoldDB" id="A0A2Z2P1D7"/>
<dbReference type="Pfam" id="PF01479">
    <property type="entry name" value="S4"/>
    <property type="match status" value="1"/>
</dbReference>
<comment type="similarity">
    <text evidence="1 4">Belongs to the HSP15 family.</text>
</comment>